<dbReference type="Proteomes" id="UP000236340">
    <property type="component" value="Unassembled WGS sequence"/>
</dbReference>
<dbReference type="EMBL" id="PPFX01000057">
    <property type="protein sequence ID" value="PNU18661.1"/>
    <property type="molecule type" value="Genomic_DNA"/>
</dbReference>
<evidence type="ECO:0000313" key="3">
    <source>
        <dbReference type="EMBL" id="PNU18661.1"/>
    </source>
</evidence>
<dbReference type="PANTHER" id="PTHR28008">
    <property type="entry name" value="DOMAIN PROTEIN, PUTATIVE (AFU_ORTHOLOGUE AFUA_3G10980)-RELATED"/>
    <property type="match status" value="1"/>
</dbReference>
<protein>
    <recommendedName>
        <fullName evidence="2">VanZ-like domain-containing protein</fullName>
    </recommendedName>
</protein>
<organism evidence="3 4">
    <name type="scientific">Geothermobacter hydrogeniphilus</name>
    <dbReference type="NCBI Taxonomy" id="1969733"/>
    <lineage>
        <taxon>Bacteria</taxon>
        <taxon>Pseudomonadati</taxon>
        <taxon>Thermodesulfobacteriota</taxon>
        <taxon>Desulfuromonadia</taxon>
        <taxon>Desulfuromonadales</taxon>
        <taxon>Geothermobacteraceae</taxon>
        <taxon>Geothermobacter</taxon>
    </lineage>
</organism>
<gene>
    <name evidence="3" type="ORF">C2E25_16420</name>
</gene>
<feature type="transmembrane region" description="Helical" evidence="1">
    <location>
        <begin position="99"/>
        <end position="119"/>
    </location>
</feature>
<dbReference type="Pfam" id="PF04892">
    <property type="entry name" value="VanZ"/>
    <property type="match status" value="1"/>
</dbReference>
<feature type="transmembrane region" description="Helical" evidence="1">
    <location>
        <begin position="40"/>
        <end position="61"/>
    </location>
</feature>
<dbReference type="AlphaFoldDB" id="A0A2K2H5X9"/>
<sequence length="125" mass="13972">MALAAASLVVLLSCISQPTFESWYTHALGRLPLPDAARYYLINHYKLGHSLCYFLLTLTFGFTLRPRWPWLILAPFLLGVLLEIIQTTLPTRSGDWHDLLYNLAGIGVGVVVCLVAKAGRCMQPR</sequence>
<dbReference type="InterPro" id="IPR006976">
    <property type="entry name" value="VanZ-like"/>
</dbReference>
<reference evidence="3 4" key="1">
    <citation type="journal article" date="2018" name="Genome Announc.">
        <title>Genome Sequence of Geothermobacter sp. HR-1 Iron Reducer from the Loihi Seamount.</title>
        <authorList>
            <person name="Smith H."/>
            <person name="Abuyen K."/>
            <person name="Tremblay J."/>
            <person name="Savalia P."/>
            <person name="Perez-Rodriguez I."/>
            <person name="Emerson D."/>
            <person name="Tully B."/>
            <person name="Amend J."/>
        </authorList>
    </citation>
    <scope>NUCLEOTIDE SEQUENCE [LARGE SCALE GENOMIC DNA]</scope>
    <source>
        <strain evidence="3 4">HR-1</strain>
    </source>
</reference>
<keyword evidence="1" id="KW-0812">Transmembrane</keyword>
<evidence type="ECO:0000313" key="4">
    <source>
        <dbReference type="Proteomes" id="UP000236340"/>
    </source>
</evidence>
<dbReference type="PANTHER" id="PTHR28008:SF1">
    <property type="entry name" value="DOMAIN PROTEIN, PUTATIVE (AFU_ORTHOLOGUE AFUA_3G10980)-RELATED"/>
    <property type="match status" value="1"/>
</dbReference>
<keyword evidence="1" id="KW-0472">Membrane</keyword>
<accession>A0A2K2H5X9</accession>
<feature type="transmembrane region" description="Helical" evidence="1">
    <location>
        <begin position="68"/>
        <end position="87"/>
    </location>
</feature>
<feature type="domain" description="VanZ-like" evidence="2">
    <location>
        <begin position="51"/>
        <end position="115"/>
    </location>
</feature>
<name>A0A2K2H5X9_9BACT</name>
<proteinExistence type="predicted"/>
<evidence type="ECO:0000259" key="2">
    <source>
        <dbReference type="Pfam" id="PF04892"/>
    </source>
</evidence>
<keyword evidence="1" id="KW-1133">Transmembrane helix</keyword>
<comment type="caution">
    <text evidence="3">The sequence shown here is derived from an EMBL/GenBank/DDBJ whole genome shotgun (WGS) entry which is preliminary data.</text>
</comment>
<evidence type="ECO:0000256" key="1">
    <source>
        <dbReference type="SAM" id="Phobius"/>
    </source>
</evidence>
<dbReference type="NCBIfam" id="NF037970">
    <property type="entry name" value="vanZ_1"/>
    <property type="match status" value="1"/>
</dbReference>